<evidence type="ECO:0000313" key="1">
    <source>
        <dbReference type="EMBL" id="KAE8389107.1"/>
    </source>
</evidence>
<accession>A0A5N7C5V5</accession>
<evidence type="ECO:0008006" key="2">
    <source>
        <dbReference type="Google" id="ProtNLM"/>
    </source>
</evidence>
<gene>
    <name evidence="1" type="ORF">BDV23DRAFT_184811</name>
</gene>
<dbReference type="AlphaFoldDB" id="A0A5N7C5V5"/>
<dbReference type="SUPFAM" id="SSF51197">
    <property type="entry name" value="Clavaminate synthase-like"/>
    <property type="match status" value="1"/>
</dbReference>
<dbReference type="InterPro" id="IPR027443">
    <property type="entry name" value="IPNS-like_sf"/>
</dbReference>
<sequence length="105" mass="12365">MKLIRLNGYLKSGVHRVVAPPEDQRDQDRLGLLYFVRPSDELNLGVLDSPLLRRLGYYQDDKQDMREAHIPTTEWVRARVRKNWTMSDTKEVLSMGKFQTQVVYD</sequence>
<name>A0A5N7C5V5_PETAA</name>
<reference evidence="1" key="1">
    <citation type="submission" date="2019-04" db="EMBL/GenBank/DDBJ databases">
        <title>Friends and foes A comparative genomics studyof 23 Aspergillus species from section Flavi.</title>
        <authorList>
            <consortium name="DOE Joint Genome Institute"/>
            <person name="Kjaerbolling I."/>
            <person name="Vesth T."/>
            <person name="Frisvad J.C."/>
            <person name="Nybo J.L."/>
            <person name="Theobald S."/>
            <person name="Kildgaard S."/>
            <person name="Isbrandt T."/>
            <person name="Kuo A."/>
            <person name="Sato A."/>
            <person name="Lyhne E.K."/>
            <person name="Kogle M.E."/>
            <person name="Wiebenga A."/>
            <person name="Kun R.S."/>
            <person name="Lubbers R.J."/>
            <person name="Makela M.R."/>
            <person name="Barry K."/>
            <person name="Chovatia M."/>
            <person name="Clum A."/>
            <person name="Daum C."/>
            <person name="Haridas S."/>
            <person name="He G."/>
            <person name="LaButti K."/>
            <person name="Lipzen A."/>
            <person name="Mondo S."/>
            <person name="Riley R."/>
            <person name="Salamov A."/>
            <person name="Simmons B.A."/>
            <person name="Magnuson J.K."/>
            <person name="Henrissat B."/>
            <person name="Mortensen U.H."/>
            <person name="Larsen T.O."/>
            <person name="Devries R.P."/>
            <person name="Grigoriev I.V."/>
            <person name="Machida M."/>
            <person name="Baker S.E."/>
            <person name="Andersen M.R."/>
        </authorList>
    </citation>
    <scope>NUCLEOTIDE SEQUENCE [LARGE SCALE GENOMIC DNA]</scope>
    <source>
        <strain evidence="1">IBT 14317</strain>
    </source>
</reference>
<protein>
    <recommendedName>
        <fullName evidence="2">Isopenicillin N synthase-like Fe(2+) 2OG dioxygenase domain-containing protein</fullName>
    </recommendedName>
</protein>
<dbReference type="Gene3D" id="2.60.120.330">
    <property type="entry name" value="B-lactam Antibiotic, Isopenicillin N Synthase, Chain"/>
    <property type="match status" value="1"/>
</dbReference>
<organism evidence="1">
    <name type="scientific">Petromyces alliaceus</name>
    <name type="common">Aspergillus alliaceus</name>
    <dbReference type="NCBI Taxonomy" id="209559"/>
    <lineage>
        <taxon>Eukaryota</taxon>
        <taxon>Fungi</taxon>
        <taxon>Dikarya</taxon>
        <taxon>Ascomycota</taxon>
        <taxon>Pezizomycotina</taxon>
        <taxon>Eurotiomycetes</taxon>
        <taxon>Eurotiomycetidae</taxon>
        <taxon>Eurotiales</taxon>
        <taxon>Aspergillaceae</taxon>
        <taxon>Aspergillus</taxon>
        <taxon>Aspergillus subgen. Circumdati</taxon>
    </lineage>
</organism>
<dbReference type="Proteomes" id="UP000326877">
    <property type="component" value="Unassembled WGS sequence"/>
</dbReference>
<dbReference type="EMBL" id="ML735270">
    <property type="protein sequence ID" value="KAE8389107.1"/>
    <property type="molecule type" value="Genomic_DNA"/>
</dbReference>
<dbReference type="OrthoDB" id="406156at2759"/>
<proteinExistence type="predicted"/>